<reference evidence="2 3" key="1">
    <citation type="submission" date="2018-11" db="EMBL/GenBank/DDBJ databases">
        <title>Paraburkholderia sp. DHOA04, isolated from soil.</title>
        <authorList>
            <person name="Gao Z.-H."/>
            <person name="Qiu L.-H."/>
            <person name="Fu J.-C."/>
        </authorList>
    </citation>
    <scope>NUCLEOTIDE SEQUENCE [LARGE SCALE GENOMIC DNA]</scope>
    <source>
        <strain evidence="2 3">DHOA04</strain>
    </source>
</reference>
<comment type="caution">
    <text evidence="2">The sequence shown here is derived from an EMBL/GenBank/DDBJ whole genome shotgun (WGS) entry which is preliminary data.</text>
</comment>
<keyword evidence="3" id="KW-1185">Reference proteome</keyword>
<proteinExistence type="predicted"/>
<keyword evidence="1" id="KW-1133">Transmembrane helix</keyword>
<feature type="transmembrane region" description="Helical" evidence="1">
    <location>
        <begin position="323"/>
        <end position="345"/>
    </location>
</feature>
<dbReference type="EMBL" id="RQIS01000013">
    <property type="protein sequence ID" value="RQH04356.1"/>
    <property type="molecule type" value="Genomic_DNA"/>
</dbReference>
<dbReference type="OrthoDB" id="8768594at2"/>
<gene>
    <name evidence="2" type="ORF">D1Y85_17985</name>
</gene>
<name>A0A3N6PWS3_9BURK</name>
<protein>
    <recommendedName>
        <fullName evidence="4">DUF1266 domain-containing protein</fullName>
    </recommendedName>
</protein>
<sequence>MSYESFHMQHCLGQFADRDRLEGGYGEYYASACEEGRLRLFSLRDASNRPHVTISLIEDFGEWSVGQIKGKQNATPTARYLPDVLALLNTLRPRPNDSVDLSNLGAIPHALPAVPGKPVEFGYKSFAEMDALDEQHDLIAVFPHLASQLRAPDPRTQWLALAAGNTLADAGGPRHAAVTAAIEISSSDDLPDASWPEDVFARHFPGMPDLLSADGEGWLARLSGSSTRQRRRKWALAVAEPQFFRHAGTGMTRSLKLSTAFARRQQAQICEELGLGRDGREAVTRFRRNFFYCPSFRGLAAIRGDVPGKAWQLLAAHAMRQSYLLRFLVVWGLVEAPLAWSLLLLNAQRVRACFDGWTMFGLAAARGRTSLVPRSADPRAEPNMAALVEWDDFQRSSAVWKKLNWSSFDLSSAA</sequence>
<keyword evidence="1" id="KW-0812">Transmembrane</keyword>
<evidence type="ECO:0000313" key="3">
    <source>
        <dbReference type="Proteomes" id="UP000272778"/>
    </source>
</evidence>
<organism evidence="2 3">
    <name type="scientific">Paraburkholderia dinghuensis</name>
    <dbReference type="NCBI Taxonomy" id="2305225"/>
    <lineage>
        <taxon>Bacteria</taxon>
        <taxon>Pseudomonadati</taxon>
        <taxon>Pseudomonadota</taxon>
        <taxon>Betaproteobacteria</taxon>
        <taxon>Burkholderiales</taxon>
        <taxon>Burkholderiaceae</taxon>
        <taxon>Paraburkholderia</taxon>
    </lineage>
</organism>
<accession>A0A3N6PWS3</accession>
<evidence type="ECO:0000313" key="2">
    <source>
        <dbReference type="EMBL" id="RQH04356.1"/>
    </source>
</evidence>
<evidence type="ECO:0000256" key="1">
    <source>
        <dbReference type="SAM" id="Phobius"/>
    </source>
</evidence>
<dbReference type="AlphaFoldDB" id="A0A3N6PWS3"/>
<evidence type="ECO:0008006" key="4">
    <source>
        <dbReference type="Google" id="ProtNLM"/>
    </source>
</evidence>
<keyword evidence="1" id="KW-0472">Membrane</keyword>
<dbReference type="Proteomes" id="UP000272778">
    <property type="component" value="Unassembled WGS sequence"/>
</dbReference>